<dbReference type="Pfam" id="PF04884">
    <property type="entry name" value="UVB_sens_prot"/>
    <property type="match status" value="1"/>
</dbReference>
<dbReference type="Proteomes" id="UP000078200">
    <property type="component" value="Unassembled WGS sequence"/>
</dbReference>
<reference evidence="8" key="1">
    <citation type="submission" date="2020-05" db="UniProtKB">
        <authorList>
            <consortium name="EnsemblMetazoa"/>
        </authorList>
    </citation>
    <scope>IDENTIFICATION</scope>
    <source>
        <strain evidence="8">TTRI</strain>
    </source>
</reference>
<name>A0A1A9UNZ9_GLOAU</name>
<dbReference type="PANTHER" id="PTHR12770:SF31">
    <property type="entry name" value="RUS FAMILY MEMBER 1"/>
    <property type="match status" value="1"/>
</dbReference>
<evidence type="ECO:0000256" key="6">
    <source>
        <dbReference type="SAM" id="MobiDB-lite"/>
    </source>
</evidence>
<dbReference type="AlphaFoldDB" id="A0A1A9UNZ9"/>
<dbReference type="VEuPathDB" id="VectorBase:GAUT010769"/>
<feature type="region of interest" description="Disordered" evidence="6">
    <location>
        <begin position="24"/>
        <end position="51"/>
    </location>
</feature>
<keyword evidence="4" id="KW-1133">Transmembrane helix</keyword>
<dbReference type="GO" id="GO:0016020">
    <property type="term" value="C:membrane"/>
    <property type="evidence" value="ECO:0007669"/>
    <property type="project" value="UniProtKB-SubCell"/>
</dbReference>
<evidence type="ECO:0000259" key="7">
    <source>
        <dbReference type="Pfam" id="PF04884"/>
    </source>
</evidence>
<dbReference type="InterPro" id="IPR054549">
    <property type="entry name" value="UVB_sens_RUS_dom"/>
</dbReference>
<keyword evidence="5" id="KW-0472">Membrane</keyword>
<organism evidence="8 9">
    <name type="scientific">Glossina austeni</name>
    <name type="common">Savannah tsetse fly</name>
    <dbReference type="NCBI Taxonomy" id="7395"/>
    <lineage>
        <taxon>Eukaryota</taxon>
        <taxon>Metazoa</taxon>
        <taxon>Ecdysozoa</taxon>
        <taxon>Arthropoda</taxon>
        <taxon>Hexapoda</taxon>
        <taxon>Insecta</taxon>
        <taxon>Pterygota</taxon>
        <taxon>Neoptera</taxon>
        <taxon>Endopterygota</taxon>
        <taxon>Diptera</taxon>
        <taxon>Brachycera</taxon>
        <taxon>Muscomorpha</taxon>
        <taxon>Hippoboscoidea</taxon>
        <taxon>Glossinidae</taxon>
        <taxon>Glossina</taxon>
    </lineage>
</organism>
<protein>
    <recommendedName>
        <fullName evidence="7">Protein root UVB sensitive/RUS domain-containing protein</fullName>
    </recommendedName>
</protein>
<comment type="similarity">
    <text evidence="2">Belongs to the RUS1 family.</text>
</comment>
<feature type="domain" description="Protein root UVB sensitive/RUS" evidence="7">
    <location>
        <begin position="89"/>
        <end position="161"/>
    </location>
</feature>
<evidence type="ECO:0000313" key="9">
    <source>
        <dbReference type="Proteomes" id="UP000078200"/>
    </source>
</evidence>
<evidence type="ECO:0000256" key="3">
    <source>
        <dbReference type="ARBA" id="ARBA00022692"/>
    </source>
</evidence>
<dbReference type="PANTHER" id="PTHR12770">
    <property type="entry name" value="RUS1 FAMILY PROTEIN C16ORF58"/>
    <property type="match status" value="1"/>
</dbReference>
<sequence>MPVVTPLAGLIRWSVLSPLVETRNETSQKRRGRPDVQRRSRNHRNSDADRQSKTIHIHIKVYEGESELICTLRREAHIEYKTINVKFAQLFIKYVIWILKEGSGHLGRILFSWWKGAQLDVESKKWRLRADFLNDCAMGLEISMLPKYPHLSTYVLCGTTFIE</sequence>
<dbReference type="InterPro" id="IPR006968">
    <property type="entry name" value="RUS_fam"/>
</dbReference>
<proteinExistence type="inferred from homology"/>
<keyword evidence="9" id="KW-1185">Reference proteome</keyword>
<dbReference type="EnsemblMetazoa" id="GAUT010769-RA">
    <property type="protein sequence ID" value="GAUT010769-PA"/>
    <property type="gene ID" value="GAUT010769"/>
</dbReference>
<evidence type="ECO:0000256" key="1">
    <source>
        <dbReference type="ARBA" id="ARBA00004370"/>
    </source>
</evidence>
<evidence type="ECO:0000256" key="2">
    <source>
        <dbReference type="ARBA" id="ARBA00007558"/>
    </source>
</evidence>
<evidence type="ECO:0000256" key="5">
    <source>
        <dbReference type="ARBA" id="ARBA00023136"/>
    </source>
</evidence>
<evidence type="ECO:0000313" key="8">
    <source>
        <dbReference type="EnsemblMetazoa" id="GAUT010769-PA"/>
    </source>
</evidence>
<accession>A0A1A9UNZ9</accession>
<comment type="subcellular location">
    <subcellularLocation>
        <location evidence="1">Membrane</location>
    </subcellularLocation>
</comment>
<keyword evidence="3" id="KW-0812">Transmembrane</keyword>
<evidence type="ECO:0000256" key="4">
    <source>
        <dbReference type="ARBA" id="ARBA00022989"/>
    </source>
</evidence>